<evidence type="ECO:0008006" key="6">
    <source>
        <dbReference type="Google" id="ProtNLM"/>
    </source>
</evidence>
<feature type="transmembrane region" description="Helical" evidence="1">
    <location>
        <begin position="330"/>
        <end position="350"/>
    </location>
</feature>
<dbReference type="InterPro" id="IPR043128">
    <property type="entry name" value="Rev_trsase/Diguanyl_cyclase"/>
</dbReference>
<dbReference type="CDD" id="cd01949">
    <property type="entry name" value="GGDEF"/>
    <property type="match status" value="1"/>
</dbReference>
<evidence type="ECO:0000313" key="4">
    <source>
        <dbReference type="EMBL" id="GGC97988.1"/>
    </source>
</evidence>
<sequence>MKLPANMPTQRLIMVVLSLLVVLFIIGMLLMSRLNLDFAQQAMSDLRQRQIIDTFEANLDRINAHHQKMEQNTVGLARTGELFHRLRQQGNASASRLESMLRDGLDDFPDAHGSGVWYEPGALADQPVGVIAYRQGSEIITTRASAEFVNRAWYRRLVDNLDNARVTGQARRFYWTAAYFKRRIDDVVISLSTTMRDASGRSIGIVSTDWRADDVIRLISGVDITPGTFSFLLDSENRNLSSLARADDVEHAQQLMTAISDAQLQQLVPQAVGRLSSVTPPREQRTLEVGGEEFALFYSATQAGMVFGIGVPQAEIDAVLLPMRASNLRIVALIGSILVVLSALILYMIAGTLRRLRNLYTDPLTQLPNRERLLVDLRSRPAASLVLLNIDGFKQINDFYGHQCGDHVIVTLSTQLQAYLQARPLSRSGRLYRMPGDELAIWRPGQADEAALVSLASDLQAFVSSVRTQWEDHDITLHVSMGLASTRLRNGEKLDPEHLLPSANIALEHARVAQAGYMLYDPADRARENYEHNLIWANKLKLALEENRLVPFFQPIMHVESGRIEKYECLVRMLDHQGEPISPAMFLPIARKIRLYRSVTRRMIDMSLQWFANNNYEFSLNLSSEDLLDPELHEFIVERLQKRSLAERVIFEVLESESIENYEPVRLFIDRVKALGCRIAIDDFGTGYSNFEHLLRLNVDLIKIDGSLIRQLDTDTNAMTLTRGIVQFAKELGLKTVAEFVHSQAVLAQVRALGIDFAQGACIGMPANALITDIVLADKTSAGGEERNARSDL</sequence>
<dbReference type="NCBIfam" id="TIGR00254">
    <property type="entry name" value="GGDEF"/>
    <property type="match status" value="1"/>
</dbReference>
<dbReference type="SMART" id="SM00267">
    <property type="entry name" value="GGDEF"/>
    <property type="match status" value="1"/>
</dbReference>
<keyword evidence="1" id="KW-0472">Membrane</keyword>
<dbReference type="CDD" id="cd01948">
    <property type="entry name" value="EAL"/>
    <property type="match status" value="1"/>
</dbReference>
<evidence type="ECO:0000256" key="1">
    <source>
        <dbReference type="SAM" id="Phobius"/>
    </source>
</evidence>
<dbReference type="Pfam" id="PF00563">
    <property type="entry name" value="EAL"/>
    <property type="match status" value="1"/>
</dbReference>
<dbReference type="InterPro" id="IPR050706">
    <property type="entry name" value="Cyclic-di-GMP_PDE-like"/>
</dbReference>
<reference evidence="5" key="1">
    <citation type="journal article" date="2019" name="Int. J. Syst. Evol. Microbiol.">
        <title>The Global Catalogue of Microorganisms (GCM) 10K type strain sequencing project: providing services to taxonomists for standard genome sequencing and annotation.</title>
        <authorList>
            <consortium name="The Broad Institute Genomics Platform"/>
            <consortium name="The Broad Institute Genome Sequencing Center for Infectious Disease"/>
            <person name="Wu L."/>
            <person name="Ma J."/>
        </authorList>
    </citation>
    <scope>NUCLEOTIDE SEQUENCE [LARGE SCALE GENOMIC DNA]</scope>
    <source>
        <strain evidence="5">CGMCC 1.12482</strain>
    </source>
</reference>
<feature type="domain" description="EAL" evidence="2">
    <location>
        <begin position="533"/>
        <end position="780"/>
    </location>
</feature>
<dbReference type="SUPFAM" id="SSF55073">
    <property type="entry name" value="Nucleotide cyclase"/>
    <property type="match status" value="1"/>
</dbReference>
<dbReference type="RefSeq" id="WP_223825514.1">
    <property type="nucleotide sequence ID" value="NZ_BMFF01000003.1"/>
</dbReference>
<protein>
    <recommendedName>
        <fullName evidence="6">Diguanylate cyclase (GGDEF) domain-containing protein</fullName>
    </recommendedName>
</protein>
<evidence type="ECO:0000259" key="3">
    <source>
        <dbReference type="PROSITE" id="PS50887"/>
    </source>
</evidence>
<dbReference type="InterPro" id="IPR035919">
    <property type="entry name" value="EAL_sf"/>
</dbReference>
<dbReference type="Pfam" id="PF00990">
    <property type="entry name" value="GGDEF"/>
    <property type="match status" value="1"/>
</dbReference>
<name>A0ABQ1PIY1_9GAMM</name>
<proteinExistence type="predicted"/>
<gene>
    <name evidence="4" type="ORF">GCM10007418_16690</name>
</gene>
<dbReference type="Gene3D" id="3.30.450.20">
    <property type="entry name" value="PAS domain"/>
    <property type="match status" value="1"/>
</dbReference>
<keyword evidence="5" id="KW-1185">Reference proteome</keyword>
<organism evidence="4 5">
    <name type="scientific">Halopseudomonas salina</name>
    <dbReference type="NCBI Taxonomy" id="1323744"/>
    <lineage>
        <taxon>Bacteria</taxon>
        <taxon>Pseudomonadati</taxon>
        <taxon>Pseudomonadota</taxon>
        <taxon>Gammaproteobacteria</taxon>
        <taxon>Pseudomonadales</taxon>
        <taxon>Pseudomonadaceae</taxon>
        <taxon>Halopseudomonas</taxon>
    </lineage>
</organism>
<dbReference type="EMBL" id="BMFF01000003">
    <property type="protein sequence ID" value="GGC97988.1"/>
    <property type="molecule type" value="Genomic_DNA"/>
</dbReference>
<feature type="domain" description="GGDEF" evidence="3">
    <location>
        <begin position="381"/>
        <end position="522"/>
    </location>
</feature>
<dbReference type="SMART" id="SM00052">
    <property type="entry name" value="EAL"/>
    <property type="match status" value="1"/>
</dbReference>
<dbReference type="PROSITE" id="PS50887">
    <property type="entry name" value="GGDEF"/>
    <property type="match status" value="1"/>
</dbReference>
<accession>A0ABQ1PIY1</accession>
<dbReference type="SUPFAM" id="SSF141868">
    <property type="entry name" value="EAL domain-like"/>
    <property type="match status" value="1"/>
</dbReference>
<dbReference type="PANTHER" id="PTHR33121">
    <property type="entry name" value="CYCLIC DI-GMP PHOSPHODIESTERASE PDEF"/>
    <property type="match status" value="1"/>
</dbReference>
<dbReference type="Gene3D" id="3.30.70.270">
    <property type="match status" value="1"/>
</dbReference>
<dbReference type="InterPro" id="IPR001633">
    <property type="entry name" value="EAL_dom"/>
</dbReference>
<evidence type="ECO:0000313" key="5">
    <source>
        <dbReference type="Proteomes" id="UP000638188"/>
    </source>
</evidence>
<evidence type="ECO:0000259" key="2">
    <source>
        <dbReference type="PROSITE" id="PS50883"/>
    </source>
</evidence>
<feature type="transmembrane region" description="Helical" evidence="1">
    <location>
        <begin position="12"/>
        <end position="31"/>
    </location>
</feature>
<dbReference type="PANTHER" id="PTHR33121:SF71">
    <property type="entry name" value="OXYGEN SENSOR PROTEIN DOSP"/>
    <property type="match status" value="1"/>
</dbReference>
<comment type="caution">
    <text evidence="4">The sequence shown here is derived from an EMBL/GenBank/DDBJ whole genome shotgun (WGS) entry which is preliminary data.</text>
</comment>
<dbReference type="Proteomes" id="UP000638188">
    <property type="component" value="Unassembled WGS sequence"/>
</dbReference>
<dbReference type="PROSITE" id="PS50883">
    <property type="entry name" value="EAL"/>
    <property type="match status" value="1"/>
</dbReference>
<keyword evidence="1" id="KW-0812">Transmembrane</keyword>
<dbReference type="Pfam" id="PF22673">
    <property type="entry name" value="MCP-like_PDC_1"/>
    <property type="match status" value="1"/>
</dbReference>
<dbReference type="InterPro" id="IPR000160">
    <property type="entry name" value="GGDEF_dom"/>
</dbReference>
<dbReference type="Gene3D" id="3.20.20.450">
    <property type="entry name" value="EAL domain"/>
    <property type="match status" value="1"/>
</dbReference>
<keyword evidence="1" id="KW-1133">Transmembrane helix</keyword>
<dbReference type="InterPro" id="IPR029787">
    <property type="entry name" value="Nucleotide_cyclase"/>
</dbReference>